<feature type="transmembrane region" description="Helical" evidence="1">
    <location>
        <begin position="68"/>
        <end position="87"/>
    </location>
</feature>
<reference evidence="2 3" key="1">
    <citation type="submission" date="2021-02" db="EMBL/GenBank/DDBJ databases">
        <title>Plant Genome Project.</title>
        <authorList>
            <person name="Zhang R.-G."/>
        </authorList>
    </citation>
    <scope>NUCLEOTIDE SEQUENCE [LARGE SCALE GENOMIC DNA]</scope>
    <source>
        <tissue evidence="2">Leaves</tissue>
    </source>
</reference>
<feature type="transmembrane region" description="Helical" evidence="1">
    <location>
        <begin position="12"/>
        <end position="36"/>
    </location>
</feature>
<proteinExistence type="predicted"/>
<dbReference type="Proteomes" id="UP000827721">
    <property type="component" value="Unassembled WGS sequence"/>
</dbReference>
<gene>
    <name evidence="2" type="ORF">JRO89_XS03G0270400</name>
</gene>
<accession>A0ABQ8IC97</accession>
<evidence type="ECO:0000313" key="2">
    <source>
        <dbReference type="EMBL" id="KAH7574245.1"/>
    </source>
</evidence>
<feature type="transmembrane region" description="Helical" evidence="1">
    <location>
        <begin position="42"/>
        <end position="61"/>
    </location>
</feature>
<name>A0ABQ8IC97_9ROSI</name>
<keyword evidence="1" id="KW-0472">Membrane</keyword>
<keyword evidence="3" id="KW-1185">Reference proteome</keyword>
<evidence type="ECO:0000313" key="3">
    <source>
        <dbReference type="Proteomes" id="UP000827721"/>
    </source>
</evidence>
<dbReference type="EMBL" id="JAFEMO010000003">
    <property type="protein sequence ID" value="KAH7574245.1"/>
    <property type="molecule type" value="Genomic_DNA"/>
</dbReference>
<keyword evidence="1" id="KW-1133">Transmembrane helix</keyword>
<comment type="caution">
    <text evidence="2">The sequence shown here is derived from an EMBL/GenBank/DDBJ whole genome shotgun (WGS) entry which is preliminary data.</text>
</comment>
<sequence length="88" mass="9524">MAPNNLDIILVAFLHGAFIACVLLLLVSLVLIAMLLSSFLTVFSIVAIDLYTTSSMFSSCFKTAKANLELGFVLVLCTLLRHAIAVVY</sequence>
<organism evidence="2 3">
    <name type="scientific">Xanthoceras sorbifolium</name>
    <dbReference type="NCBI Taxonomy" id="99658"/>
    <lineage>
        <taxon>Eukaryota</taxon>
        <taxon>Viridiplantae</taxon>
        <taxon>Streptophyta</taxon>
        <taxon>Embryophyta</taxon>
        <taxon>Tracheophyta</taxon>
        <taxon>Spermatophyta</taxon>
        <taxon>Magnoliopsida</taxon>
        <taxon>eudicotyledons</taxon>
        <taxon>Gunneridae</taxon>
        <taxon>Pentapetalae</taxon>
        <taxon>rosids</taxon>
        <taxon>malvids</taxon>
        <taxon>Sapindales</taxon>
        <taxon>Sapindaceae</taxon>
        <taxon>Xanthoceroideae</taxon>
        <taxon>Xanthoceras</taxon>
    </lineage>
</organism>
<protein>
    <submittedName>
        <fullName evidence="2">Uncharacterized protein</fullName>
    </submittedName>
</protein>
<keyword evidence="1" id="KW-0812">Transmembrane</keyword>
<evidence type="ECO:0000256" key="1">
    <source>
        <dbReference type="SAM" id="Phobius"/>
    </source>
</evidence>